<gene>
    <name evidence="1" type="ORF">NDU88_004002</name>
</gene>
<evidence type="ECO:0000313" key="2">
    <source>
        <dbReference type="Proteomes" id="UP001066276"/>
    </source>
</evidence>
<evidence type="ECO:0000313" key="1">
    <source>
        <dbReference type="EMBL" id="KAJ1083847.1"/>
    </source>
</evidence>
<proteinExistence type="predicted"/>
<comment type="caution">
    <text evidence="1">The sequence shown here is derived from an EMBL/GenBank/DDBJ whole genome shotgun (WGS) entry which is preliminary data.</text>
</comment>
<name>A0AAV7KX59_PLEWA</name>
<protein>
    <submittedName>
        <fullName evidence="1">Uncharacterized protein</fullName>
    </submittedName>
</protein>
<sequence length="72" mass="7226">MPVGWGPSAACVLQVPVDVVPVSAGADVVQVSVDVVPVGSGASVSGCGASNEGLDYSVANREKTYFILGRYA</sequence>
<dbReference type="Proteomes" id="UP001066276">
    <property type="component" value="Chromosome 12"/>
</dbReference>
<organism evidence="1 2">
    <name type="scientific">Pleurodeles waltl</name>
    <name type="common">Iberian ribbed newt</name>
    <dbReference type="NCBI Taxonomy" id="8319"/>
    <lineage>
        <taxon>Eukaryota</taxon>
        <taxon>Metazoa</taxon>
        <taxon>Chordata</taxon>
        <taxon>Craniata</taxon>
        <taxon>Vertebrata</taxon>
        <taxon>Euteleostomi</taxon>
        <taxon>Amphibia</taxon>
        <taxon>Batrachia</taxon>
        <taxon>Caudata</taxon>
        <taxon>Salamandroidea</taxon>
        <taxon>Salamandridae</taxon>
        <taxon>Pleurodelinae</taxon>
        <taxon>Pleurodeles</taxon>
    </lineage>
</organism>
<dbReference type="AlphaFoldDB" id="A0AAV7KX59"/>
<reference evidence="1" key="1">
    <citation type="journal article" date="2022" name="bioRxiv">
        <title>Sequencing and chromosome-scale assembly of the giantPleurodeles waltlgenome.</title>
        <authorList>
            <person name="Brown T."/>
            <person name="Elewa A."/>
            <person name="Iarovenko S."/>
            <person name="Subramanian E."/>
            <person name="Araus A.J."/>
            <person name="Petzold A."/>
            <person name="Susuki M."/>
            <person name="Suzuki K.-i.T."/>
            <person name="Hayashi T."/>
            <person name="Toyoda A."/>
            <person name="Oliveira C."/>
            <person name="Osipova E."/>
            <person name="Leigh N.D."/>
            <person name="Simon A."/>
            <person name="Yun M.H."/>
        </authorList>
    </citation>
    <scope>NUCLEOTIDE SEQUENCE</scope>
    <source>
        <strain evidence="1">20211129_DDA</strain>
        <tissue evidence="1">Liver</tissue>
    </source>
</reference>
<dbReference type="EMBL" id="JANPWB010000016">
    <property type="protein sequence ID" value="KAJ1083847.1"/>
    <property type="molecule type" value="Genomic_DNA"/>
</dbReference>
<keyword evidence="2" id="KW-1185">Reference proteome</keyword>
<accession>A0AAV7KX59</accession>